<dbReference type="SMART" id="SM00530">
    <property type="entry name" value="HTH_XRE"/>
    <property type="match status" value="1"/>
</dbReference>
<dbReference type="CDD" id="cd00093">
    <property type="entry name" value="HTH_XRE"/>
    <property type="match status" value="1"/>
</dbReference>
<dbReference type="SUPFAM" id="SSF46689">
    <property type="entry name" value="Homeodomain-like"/>
    <property type="match status" value="1"/>
</dbReference>
<organism evidence="2 3">
    <name type="scientific">Anabaena catenula FACHB-362</name>
    <dbReference type="NCBI Taxonomy" id="2692877"/>
    <lineage>
        <taxon>Bacteria</taxon>
        <taxon>Bacillati</taxon>
        <taxon>Cyanobacteriota</taxon>
        <taxon>Cyanophyceae</taxon>
        <taxon>Nostocales</taxon>
        <taxon>Nostocaceae</taxon>
        <taxon>Anabaena</taxon>
    </lineage>
</organism>
<comment type="caution">
    <text evidence="2">The sequence shown here is derived from an EMBL/GenBank/DDBJ whole genome shotgun (WGS) entry which is preliminary data.</text>
</comment>
<evidence type="ECO:0000313" key="2">
    <source>
        <dbReference type="EMBL" id="MBD2694830.1"/>
    </source>
</evidence>
<dbReference type="InterPro" id="IPR009057">
    <property type="entry name" value="Homeodomain-like_sf"/>
</dbReference>
<feature type="domain" description="HTH cro/C1-type" evidence="1">
    <location>
        <begin position="11"/>
        <end position="67"/>
    </location>
</feature>
<name>A0ABR8JBE1_9NOST</name>
<sequence length="135" mass="15343">MQERQKRLAQLIEHLLEEGWTQKKLAERIGVDATTVYRWLKAKVVPEADSKNFFRLARVSGGDSESLQQYLDGHISLSSYRECCENSSLNYAKKFKNRPVEDIKKEVLAQITLLEPADILDVISKSADFLAAKTA</sequence>
<reference evidence="2 3" key="1">
    <citation type="journal article" date="2020" name="ISME J.">
        <title>Comparative genomics reveals insights into cyanobacterial evolution and habitat adaptation.</title>
        <authorList>
            <person name="Chen M.Y."/>
            <person name="Teng W.K."/>
            <person name="Zhao L."/>
            <person name="Hu C.X."/>
            <person name="Zhou Y.K."/>
            <person name="Han B.P."/>
            <person name="Song L.R."/>
            <person name="Shu W.S."/>
        </authorList>
    </citation>
    <scope>NUCLEOTIDE SEQUENCE [LARGE SCALE GENOMIC DNA]</scope>
    <source>
        <strain evidence="2 3">FACHB-362</strain>
    </source>
</reference>
<dbReference type="InterPro" id="IPR001387">
    <property type="entry name" value="Cro/C1-type_HTH"/>
</dbReference>
<proteinExistence type="predicted"/>
<dbReference type="PROSITE" id="PS50943">
    <property type="entry name" value="HTH_CROC1"/>
    <property type="match status" value="1"/>
</dbReference>
<dbReference type="Proteomes" id="UP000660381">
    <property type="component" value="Unassembled WGS sequence"/>
</dbReference>
<dbReference type="Pfam" id="PF13384">
    <property type="entry name" value="HTH_23"/>
    <property type="match status" value="1"/>
</dbReference>
<dbReference type="EMBL" id="JACJTQ010000062">
    <property type="protein sequence ID" value="MBD2694830.1"/>
    <property type="molecule type" value="Genomic_DNA"/>
</dbReference>
<evidence type="ECO:0000313" key="3">
    <source>
        <dbReference type="Proteomes" id="UP000660381"/>
    </source>
</evidence>
<dbReference type="RefSeq" id="WP_190908955.1">
    <property type="nucleotide sequence ID" value="NZ_JACJTQ010000062.1"/>
</dbReference>
<evidence type="ECO:0000259" key="1">
    <source>
        <dbReference type="PROSITE" id="PS50943"/>
    </source>
</evidence>
<dbReference type="Gene3D" id="1.10.260.40">
    <property type="entry name" value="lambda repressor-like DNA-binding domains"/>
    <property type="match status" value="1"/>
</dbReference>
<gene>
    <name evidence="2" type="ORF">H6G68_24365</name>
</gene>
<keyword evidence="3" id="KW-1185">Reference proteome</keyword>
<protein>
    <submittedName>
        <fullName evidence="2">Helix-turn-helix transcriptional regulator</fullName>
    </submittedName>
</protein>
<dbReference type="InterPro" id="IPR010982">
    <property type="entry name" value="Lambda_DNA-bd_dom_sf"/>
</dbReference>
<accession>A0ABR8JBE1</accession>